<gene>
    <name evidence="2" type="ORF">Tco_1069854</name>
</gene>
<sequence>MALMAFSDSEVYNDKSCSKTCLKNYETLKKQCDDLIVKLNETKFKVATYKRGLATVEDQLVTFRKNEVLFSEEIAVLKREVGCKDYEIGVLKTEFKKIKQEKEGIDFKIAKFDNALKCLDKLLESHITDKSKKGLGYHVVAPPHPLSLNVPTKLDLSYSGLDEFKEPEFNGYGPRDTVLKSTIDCDKESDYSKENTDDSLEKEQVSDNKNSSVESSPNVVKETVFLLTW</sequence>
<comment type="caution">
    <text evidence="2">The sequence shown here is derived from an EMBL/GenBank/DDBJ whole genome shotgun (WGS) entry which is preliminary data.</text>
</comment>
<evidence type="ECO:0000313" key="2">
    <source>
        <dbReference type="EMBL" id="GJT88137.1"/>
    </source>
</evidence>
<proteinExistence type="predicted"/>
<reference evidence="2" key="2">
    <citation type="submission" date="2022-01" db="EMBL/GenBank/DDBJ databases">
        <authorList>
            <person name="Yamashiro T."/>
            <person name="Shiraishi A."/>
            <person name="Satake H."/>
            <person name="Nakayama K."/>
        </authorList>
    </citation>
    <scope>NUCLEOTIDE SEQUENCE</scope>
</reference>
<dbReference type="Proteomes" id="UP001151760">
    <property type="component" value="Unassembled WGS sequence"/>
</dbReference>
<reference evidence="2" key="1">
    <citation type="journal article" date="2022" name="Int. J. Mol. Sci.">
        <title>Draft Genome of Tanacetum Coccineum: Genomic Comparison of Closely Related Tanacetum-Family Plants.</title>
        <authorList>
            <person name="Yamashiro T."/>
            <person name="Shiraishi A."/>
            <person name="Nakayama K."/>
            <person name="Satake H."/>
        </authorList>
    </citation>
    <scope>NUCLEOTIDE SEQUENCE</scope>
</reference>
<protein>
    <submittedName>
        <fullName evidence="2">Uncharacterized protein</fullName>
    </submittedName>
</protein>
<name>A0ABQ5HLP3_9ASTR</name>
<evidence type="ECO:0000256" key="1">
    <source>
        <dbReference type="SAM" id="MobiDB-lite"/>
    </source>
</evidence>
<organism evidence="2 3">
    <name type="scientific">Tanacetum coccineum</name>
    <dbReference type="NCBI Taxonomy" id="301880"/>
    <lineage>
        <taxon>Eukaryota</taxon>
        <taxon>Viridiplantae</taxon>
        <taxon>Streptophyta</taxon>
        <taxon>Embryophyta</taxon>
        <taxon>Tracheophyta</taxon>
        <taxon>Spermatophyta</taxon>
        <taxon>Magnoliopsida</taxon>
        <taxon>eudicotyledons</taxon>
        <taxon>Gunneridae</taxon>
        <taxon>Pentapetalae</taxon>
        <taxon>asterids</taxon>
        <taxon>campanulids</taxon>
        <taxon>Asterales</taxon>
        <taxon>Asteraceae</taxon>
        <taxon>Asteroideae</taxon>
        <taxon>Anthemideae</taxon>
        <taxon>Anthemidinae</taxon>
        <taxon>Tanacetum</taxon>
    </lineage>
</organism>
<keyword evidence="3" id="KW-1185">Reference proteome</keyword>
<evidence type="ECO:0000313" key="3">
    <source>
        <dbReference type="Proteomes" id="UP001151760"/>
    </source>
</evidence>
<feature type="compositionally biased region" description="Polar residues" evidence="1">
    <location>
        <begin position="207"/>
        <end position="217"/>
    </location>
</feature>
<dbReference type="EMBL" id="BQNB010019701">
    <property type="protein sequence ID" value="GJT88137.1"/>
    <property type="molecule type" value="Genomic_DNA"/>
</dbReference>
<feature type="region of interest" description="Disordered" evidence="1">
    <location>
        <begin position="188"/>
        <end position="217"/>
    </location>
</feature>
<accession>A0ABQ5HLP3</accession>
<feature type="compositionally biased region" description="Basic and acidic residues" evidence="1">
    <location>
        <begin position="188"/>
        <end position="206"/>
    </location>
</feature>